<evidence type="ECO:0000313" key="2">
    <source>
        <dbReference type="Proteomes" id="UP000059680"/>
    </source>
</evidence>
<accession>A0A0N7KF53</accession>
<dbReference type="PaxDb" id="39947-A0A0N7KF53"/>
<gene>
    <name evidence="1" type="ordered locus">Os02g0301650</name>
    <name evidence="1" type="ORF">OSNPB_020301650</name>
</gene>
<reference evidence="1 2" key="3">
    <citation type="journal article" date="2013" name="Rice">
        <title>Improvement of the Oryza sativa Nipponbare reference genome using next generation sequence and optical map data.</title>
        <authorList>
            <person name="Kawahara Y."/>
            <person name="de la Bastide M."/>
            <person name="Hamilton J.P."/>
            <person name="Kanamori H."/>
            <person name="McCombie W.R."/>
            <person name="Ouyang S."/>
            <person name="Schwartz D.C."/>
            <person name="Tanaka T."/>
            <person name="Wu J."/>
            <person name="Zhou S."/>
            <person name="Childs K.L."/>
            <person name="Davidson R.M."/>
            <person name="Lin H."/>
            <person name="Quesada-Ocampo L."/>
            <person name="Vaillancourt B."/>
            <person name="Sakai H."/>
            <person name="Lee S.S."/>
            <person name="Kim J."/>
            <person name="Numa H."/>
            <person name="Itoh T."/>
            <person name="Buell C.R."/>
            <person name="Matsumoto T."/>
        </authorList>
    </citation>
    <scope>NUCLEOTIDE SEQUENCE [LARGE SCALE GENOMIC DNA]</scope>
    <source>
        <strain evidence="2">cv. Nipponbare</strain>
    </source>
</reference>
<dbReference type="AlphaFoldDB" id="A0A0N7KF53"/>
<keyword evidence="2" id="KW-1185">Reference proteome</keyword>
<dbReference type="InParanoid" id="A0A0N7KF53"/>
<organism evidence="1 2">
    <name type="scientific">Oryza sativa subsp. japonica</name>
    <name type="common">Rice</name>
    <dbReference type="NCBI Taxonomy" id="39947"/>
    <lineage>
        <taxon>Eukaryota</taxon>
        <taxon>Viridiplantae</taxon>
        <taxon>Streptophyta</taxon>
        <taxon>Embryophyta</taxon>
        <taxon>Tracheophyta</taxon>
        <taxon>Spermatophyta</taxon>
        <taxon>Magnoliopsida</taxon>
        <taxon>Liliopsida</taxon>
        <taxon>Poales</taxon>
        <taxon>Poaceae</taxon>
        <taxon>BOP clade</taxon>
        <taxon>Oryzoideae</taxon>
        <taxon>Oryzeae</taxon>
        <taxon>Oryzinae</taxon>
        <taxon>Oryza</taxon>
        <taxon>Oryza sativa</taxon>
    </lineage>
</organism>
<dbReference type="Proteomes" id="UP000059680">
    <property type="component" value="Chromosome 2"/>
</dbReference>
<dbReference type="Gramene" id="Os02t0301650-00">
    <property type="protein sequence ID" value="Os02t0301650-00"/>
    <property type="gene ID" value="Os02g0301650"/>
</dbReference>
<reference evidence="2" key="1">
    <citation type="journal article" date="2005" name="Nature">
        <title>The map-based sequence of the rice genome.</title>
        <authorList>
            <consortium name="International rice genome sequencing project (IRGSP)"/>
            <person name="Matsumoto T."/>
            <person name="Wu J."/>
            <person name="Kanamori H."/>
            <person name="Katayose Y."/>
            <person name="Fujisawa M."/>
            <person name="Namiki N."/>
            <person name="Mizuno H."/>
            <person name="Yamamoto K."/>
            <person name="Antonio B.A."/>
            <person name="Baba T."/>
            <person name="Sakata K."/>
            <person name="Nagamura Y."/>
            <person name="Aoki H."/>
            <person name="Arikawa K."/>
            <person name="Arita K."/>
            <person name="Bito T."/>
            <person name="Chiden Y."/>
            <person name="Fujitsuka N."/>
            <person name="Fukunaka R."/>
            <person name="Hamada M."/>
            <person name="Harada C."/>
            <person name="Hayashi A."/>
            <person name="Hijishita S."/>
            <person name="Honda M."/>
            <person name="Hosokawa S."/>
            <person name="Ichikawa Y."/>
            <person name="Idonuma A."/>
            <person name="Iijima M."/>
            <person name="Ikeda M."/>
            <person name="Ikeno M."/>
            <person name="Ito K."/>
            <person name="Ito S."/>
            <person name="Ito T."/>
            <person name="Ito Y."/>
            <person name="Ito Y."/>
            <person name="Iwabuchi A."/>
            <person name="Kamiya K."/>
            <person name="Karasawa W."/>
            <person name="Kurita K."/>
            <person name="Katagiri S."/>
            <person name="Kikuta A."/>
            <person name="Kobayashi H."/>
            <person name="Kobayashi N."/>
            <person name="Machita K."/>
            <person name="Maehara T."/>
            <person name="Masukawa M."/>
            <person name="Mizubayashi T."/>
            <person name="Mukai Y."/>
            <person name="Nagasaki H."/>
            <person name="Nagata Y."/>
            <person name="Naito S."/>
            <person name="Nakashima M."/>
            <person name="Nakama Y."/>
            <person name="Nakamichi Y."/>
            <person name="Nakamura M."/>
            <person name="Meguro A."/>
            <person name="Negishi M."/>
            <person name="Ohta I."/>
            <person name="Ohta T."/>
            <person name="Okamoto M."/>
            <person name="Ono N."/>
            <person name="Saji S."/>
            <person name="Sakaguchi M."/>
            <person name="Sakai K."/>
            <person name="Shibata M."/>
            <person name="Shimokawa T."/>
            <person name="Song J."/>
            <person name="Takazaki Y."/>
            <person name="Terasawa K."/>
            <person name="Tsugane M."/>
            <person name="Tsuji K."/>
            <person name="Ueda S."/>
            <person name="Waki K."/>
            <person name="Yamagata H."/>
            <person name="Yamamoto M."/>
            <person name="Yamamoto S."/>
            <person name="Yamane H."/>
            <person name="Yoshiki S."/>
            <person name="Yoshihara R."/>
            <person name="Yukawa K."/>
            <person name="Zhong H."/>
            <person name="Yano M."/>
            <person name="Yuan Q."/>
            <person name="Ouyang S."/>
            <person name="Liu J."/>
            <person name="Jones K.M."/>
            <person name="Gansberger K."/>
            <person name="Moffat K."/>
            <person name="Hill J."/>
            <person name="Bera J."/>
            <person name="Fadrosh D."/>
            <person name="Jin S."/>
            <person name="Johri S."/>
            <person name="Kim M."/>
            <person name="Overton L."/>
            <person name="Reardon M."/>
            <person name="Tsitrin T."/>
            <person name="Vuong H."/>
            <person name="Weaver B."/>
            <person name="Ciecko A."/>
            <person name="Tallon L."/>
            <person name="Jackson J."/>
            <person name="Pai G."/>
            <person name="Aken S.V."/>
            <person name="Utterback T."/>
            <person name="Reidmuller S."/>
            <person name="Feldblyum T."/>
            <person name="Hsiao J."/>
            <person name="Zismann V."/>
            <person name="Iobst S."/>
            <person name="de Vazeille A.R."/>
            <person name="Buell C.R."/>
            <person name="Ying K."/>
            <person name="Li Y."/>
            <person name="Lu T."/>
            <person name="Huang Y."/>
            <person name="Zhao Q."/>
            <person name="Feng Q."/>
            <person name="Zhang L."/>
            <person name="Zhu J."/>
            <person name="Weng Q."/>
            <person name="Mu J."/>
            <person name="Lu Y."/>
            <person name="Fan D."/>
            <person name="Liu Y."/>
            <person name="Guan J."/>
            <person name="Zhang Y."/>
            <person name="Yu S."/>
            <person name="Liu X."/>
            <person name="Zhang Y."/>
            <person name="Hong G."/>
            <person name="Han B."/>
            <person name="Choisne N."/>
            <person name="Demange N."/>
            <person name="Orjeda G."/>
            <person name="Samain S."/>
            <person name="Cattolico L."/>
            <person name="Pelletier E."/>
            <person name="Couloux A."/>
            <person name="Segurens B."/>
            <person name="Wincker P."/>
            <person name="D'Hont A."/>
            <person name="Scarpelli C."/>
            <person name="Weissenbach J."/>
            <person name="Salanoubat M."/>
            <person name="Quetier F."/>
            <person name="Yu Y."/>
            <person name="Kim H.R."/>
            <person name="Rambo T."/>
            <person name="Currie J."/>
            <person name="Collura K."/>
            <person name="Luo M."/>
            <person name="Yang T."/>
            <person name="Ammiraju J.S.S."/>
            <person name="Engler F."/>
            <person name="Soderlund C."/>
            <person name="Wing R.A."/>
            <person name="Palmer L.E."/>
            <person name="de la Bastide M."/>
            <person name="Spiegel L."/>
            <person name="Nascimento L."/>
            <person name="Zutavern T."/>
            <person name="O'Shaughnessy A."/>
            <person name="Dike S."/>
            <person name="Dedhia N."/>
            <person name="Preston R."/>
            <person name="Balija V."/>
            <person name="McCombie W.R."/>
            <person name="Chow T."/>
            <person name="Chen H."/>
            <person name="Chung M."/>
            <person name="Chen C."/>
            <person name="Shaw J."/>
            <person name="Wu H."/>
            <person name="Hsiao K."/>
            <person name="Chao Y."/>
            <person name="Chu M."/>
            <person name="Cheng C."/>
            <person name="Hour A."/>
            <person name="Lee P."/>
            <person name="Lin S."/>
            <person name="Lin Y."/>
            <person name="Liou J."/>
            <person name="Liu S."/>
            <person name="Hsing Y."/>
            <person name="Raghuvanshi S."/>
            <person name="Mohanty A."/>
            <person name="Bharti A.K."/>
            <person name="Gaur A."/>
            <person name="Gupta V."/>
            <person name="Kumar D."/>
            <person name="Ravi V."/>
            <person name="Vij S."/>
            <person name="Kapur A."/>
            <person name="Khurana P."/>
            <person name="Khurana P."/>
            <person name="Khurana J.P."/>
            <person name="Tyagi A.K."/>
            <person name="Gaikwad K."/>
            <person name="Singh A."/>
            <person name="Dalal V."/>
            <person name="Srivastava S."/>
            <person name="Dixit A."/>
            <person name="Pal A.K."/>
            <person name="Ghazi I.A."/>
            <person name="Yadav M."/>
            <person name="Pandit A."/>
            <person name="Bhargava A."/>
            <person name="Sureshbabu K."/>
            <person name="Batra K."/>
            <person name="Sharma T.R."/>
            <person name="Mohapatra T."/>
            <person name="Singh N.K."/>
            <person name="Messing J."/>
            <person name="Nelson A.B."/>
            <person name="Fuks G."/>
            <person name="Kavchok S."/>
            <person name="Keizer G."/>
            <person name="Linton E."/>
            <person name="Llaca V."/>
            <person name="Song R."/>
            <person name="Tanyolac B."/>
            <person name="Young S."/>
            <person name="Ho-Il K."/>
            <person name="Hahn J.H."/>
            <person name="Sangsakoo G."/>
            <person name="Vanavichit A."/>
            <person name="de Mattos Luiz.A.T."/>
            <person name="Zimmer P.D."/>
            <person name="Malone G."/>
            <person name="Dellagostin O."/>
            <person name="de Oliveira A.C."/>
            <person name="Bevan M."/>
            <person name="Bancroft I."/>
            <person name="Minx P."/>
            <person name="Cordum H."/>
            <person name="Wilson R."/>
            <person name="Cheng Z."/>
            <person name="Jin W."/>
            <person name="Jiang J."/>
            <person name="Leong S.A."/>
            <person name="Iwama H."/>
            <person name="Gojobori T."/>
            <person name="Itoh T."/>
            <person name="Niimura Y."/>
            <person name="Fujii Y."/>
            <person name="Habara T."/>
            <person name="Sakai H."/>
            <person name="Sato Y."/>
            <person name="Wilson G."/>
            <person name="Kumar K."/>
            <person name="McCouch S."/>
            <person name="Juretic N."/>
            <person name="Hoen D."/>
            <person name="Wright S."/>
            <person name="Bruskiewich R."/>
            <person name="Bureau T."/>
            <person name="Miyao A."/>
            <person name="Hirochika H."/>
            <person name="Nishikawa T."/>
            <person name="Kadowaki K."/>
            <person name="Sugiura M."/>
            <person name="Burr B."/>
            <person name="Sasaki T."/>
        </authorList>
    </citation>
    <scope>NUCLEOTIDE SEQUENCE [LARGE SCALE GENOMIC DNA]</scope>
    <source>
        <strain evidence="2">cv. Nipponbare</strain>
    </source>
</reference>
<evidence type="ECO:0000313" key="1">
    <source>
        <dbReference type="EMBL" id="BAS78257.1"/>
    </source>
</evidence>
<reference evidence="1 2" key="2">
    <citation type="journal article" date="2013" name="Plant Cell Physiol.">
        <title>Rice Annotation Project Database (RAP-DB): an integrative and interactive database for rice genomics.</title>
        <authorList>
            <person name="Sakai H."/>
            <person name="Lee S.S."/>
            <person name="Tanaka T."/>
            <person name="Numa H."/>
            <person name="Kim J."/>
            <person name="Kawahara Y."/>
            <person name="Wakimoto H."/>
            <person name="Yang C.C."/>
            <person name="Iwamoto M."/>
            <person name="Abe T."/>
            <person name="Yamada Y."/>
            <person name="Muto A."/>
            <person name="Inokuchi H."/>
            <person name="Ikemura T."/>
            <person name="Matsumoto T."/>
            <person name="Sasaki T."/>
            <person name="Itoh T."/>
        </authorList>
    </citation>
    <scope>NUCLEOTIDE SEQUENCE [LARGE SCALE GENOMIC DNA]</scope>
    <source>
        <strain evidence="2">cv. Nipponbare</strain>
    </source>
</reference>
<proteinExistence type="predicted"/>
<name>A0A0N7KF53_ORYSJ</name>
<sequence>MPTTTGGQDGNMELGLRLNLYRVPRRPFCYPLCILFVCQDGREADLARPSEGAIRHGSSGQRRGLRRSSLASYWFRCRMLLGRSIEEDVSSTLHDHHGLGNSAHRVPGSCVVYCVYPLLFFLLYNGPKSYLQFFYSGCSIYIRH</sequence>
<dbReference type="EMBL" id="AP014958">
    <property type="protein sequence ID" value="BAS78257.1"/>
    <property type="molecule type" value="Genomic_DNA"/>
</dbReference>
<dbReference type="OMA" id="CSIYIRH"/>
<protein>
    <submittedName>
        <fullName evidence="1">Os02g0301650 protein</fullName>
    </submittedName>
</protein>